<comment type="caution">
    <text evidence="9">The sequence shown here is derived from an EMBL/GenBank/DDBJ whole genome shotgun (WGS) entry which is preliminary data.</text>
</comment>
<evidence type="ECO:0000256" key="3">
    <source>
        <dbReference type="ARBA" id="ARBA00022692"/>
    </source>
</evidence>
<evidence type="ECO:0000256" key="2">
    <source>
        <dbReference type="ARBA" id="ARBA00022475"/>
    </source>
</evidence>
<dbReference type="Pfam" id="PF00482">
    <property type="entry name" value="T2SSF"/>
    <property type="match status" value="1"/>
</dbReference>
<name>A0A7C3J3K6_9CREN</name>
<dbReference type="AlphaFoldDB" id="A0A7C3J3K6"/>
<feature type="transmembrane region" description="Helical" evidence="7">
    <location>
        <begin position="281"/>
        <end position="307"/>
    </location>
</feature>
<proteinExistence type="predicted"/>
<keyword evidence="2" id="KW-1003">Cell membrane</keyword>
<keyword evidence="5 7" id="KW-0472">Membrane</keyword>
<organism evidence="9">
    <name type="scientific">Candidatus Methanomethylicus mesodigestus</name>
    <dbReference type="NCBI Taxonomy" id="1867258"/>
    <lineage>
        <taxon>Archaea</taxon>
        <taxon>Thermoproteota</taxon>
        <taxon>Methanosuratincolia</taxon>
        <taxon>Candidatus Methanomethylicales</taxon>
        <taxon>Candidatus Methanomethylicaceae</taxon>
        <taxon>Candidatus Methanomethylicus</taxon>
    </lineage>
</organism>
<keyword evidence="4 7" id="KW-1133">Transmembrane helix</keyword>
<feature type="domain" description="Type II secretion system protein GspF" evidence="8">
    <location>
        <begin position="176"/>
        <end position="303"/>
    </location>
</feature>
<protein>
    <recommendedName>
        <fullName evidence="8">Type II secretion system protein GspF domain-containing protein</fullName>
    </recommendedName>
</protein>
<evidence type="ECO:0000256" key="6">
    <source>
        <dbReference type="SAM" id="MobiDB-lite"/>
    </source>
</evidence>
<comment type="subcellular location">
    <subcellularLocation>
        <location evidence="1">Cell membrane</location>
        <topology evidence="1">Multi-pass membrane protein</topology>
    </subcellularLocation>
</comment>
<evidence type="ECO:0000259" key="8">
    <source>
        <dbReference type="Pfam" id="PF00482"/>
    </source>
</evidence>
<feature type="transmembrane region" description="Helical" evidence="7">
    <location>
        <begin position="138"/>
        <end position="156"/>
    </location>
</feature>
<dbReference type="InterPro" id="IPR056569">
    <property type="entry name" value="ArlJ-like"/>
</dbReference>
<dbReference type="PANTHER" id="PTHR35402">
    <property type="entry name" value="INTEGRAL MEMBRANE PROTEIN-RELATED"/>
    <property type="match status" value="1"/>
</dbReference>
<evidence type="ECO:0000313" key="9">
    <source>
        <dbReference type="EMBL" id="HFK20096.1"/>
    </source>
</evidence>
<dbReference type="InterPro" id="IPR018076">
    <property type="entry name" value="T2SS_GspF_dom"/>
</dbReference>
<dbReference type="EMBL" id="DSTX01000002">
    <property type="protein sequence ID" value="HFK20096.1"/>
    <property type="molecule type" value="Genomic_DNA"/>
</dbReference>
<gene>
    <name evidence="9" type="ORF">ENS19_02335</name>
</gene>
<feature type="compositionally biased region" description="Basic and acidic residues" evidence="6">
    <location>
        <begin position="9"/>
        <end position="52"/>
    </location>
</feature>
<sequence>MKALKIKKGAKESKVDKPAKAPAPEPEKKVEMPKPEPKPEKKGKGKDKTKEKGKGKKGMQLPDLSLFAYNIFGKYIGRMKPLIKDMDNDLRRALMRTTAERYMSKALLVTILSFVISAAVTIPIFLRWYPLFSALETALGLTALITAVTFTVMYMYPAYAAKRRRSAIDSAINFAAQYMAILAGAEVTPERIFKSILKADVDMVVKDEVAEVVKGIDIFGEDFYTALGKRIKETPSRKFSDLMKGILAVGSMGGDLRRYLHMQGKIFMRDRRTNLKKQLDGLGVTAEIYISMGVVLPLIIVVMLATMSFINSGGIDSLLWMYVVTFVMIPAVSALMLLIIDTSVPREE</sequence>
<dbReference type="PANTHER" id="PTHR35402:SF1">
    <property type="entry name" value="TYPE II SECRETION SYSTEM PROTEIN GSPF DOMAIN-CONTAINING PROTEIN"/>
    <property type="match status" value="1"/>
</dbReference>
<feature type="region of interest" description="Disordered" evidence="6">
    <location>
        <begin position="1"/>
        <end position="58"/>
    </location>
</feature>
<evidence type="ECO:0000256" key="7">
    <source>
        <dbReference type="SAM" id="Phobius"/>
    </source>
</evidence>
<dbReference type="GO" id="GO:0005886">
    <property type="term" value="C:plasma membrane"/>
    <property type="evidence" value="ECO:0007669"/>
    <property type="project" value="UniProtKB-SubCell"/>
</dbReference>
<evidence type="ECO:0000256" key="5">
    <source>
        <dbReference type="ARBA" id="ARBA00023136"/>
    </source>
</evidence>
<reference evidence="9" key="1">
    <citation type="journal article" date="2020" name="mSystems">
        <title>Genome- and Community-Level Interaction Insights into Carbon Utilization and Element Cycling Functions of Hydrothermarchaeota in Hydrothermal Sediment.</title>
        <authorList>
            <person name="Zhou Z."/>
            <person name="Liu Y."/>
            <person name="Xu W."/>
            <person name="Pan J."/>
            <person name="Luo Z.H."/>
            <person name="Li M."/>
        </authorList>
    </citation>
    <scope>NUCLEOTIDE SEQUENCE [LARGE SCALE GENOMIC DNA]</scope>
    <source>
        <strain evidence="9">SpSt-468</strain>
    </source>
</reference>
<keyword evidence="3 7" id="KW-0812">Transmembrane</keyword>
<evidence type="ECO:0000256" key="4">
    <source>
        <dbReference type="ARBA" id="ARBA00022989"/>
    </source>
</evidence>
<accession>A0A7C3J3K6</accession>
<evidence type="ECO:0000256" key="1">
    <source>
        <dbReference type="ARBA" id="ARBA00004651"/>
    </source>
</evidence>
<feature type="transmembrane region" description="Helical" evidence="7">
    <location>
        <begin position="319"/>
        <end position="340"/>
    </location>
</feature>
<feature type="transmembrane region" description="Helical" evidence="7">
    <location>
        <begin position="106"/>
        <end position="126"/>
    </location>
</feature>